<reference evidence="2" key="1">
    <citation type="journal article" date="2015" name="Nat. Genet.">
        <title>The genome and transcriptome of the zoonotic hookworm Ancylostoma ceylanicum identify infection-specific gene families.</title>
        <authorList>
            <person name="Schwarz E.M."/>
            <person name="Hu Y."/>
            <person name="Antoshechkin I."/>
            <person name="Miller M.M."/>
            <person name="Sternberg P.W."/>
            <person name="Aroian R.V."/>
        </authorList>
    </citation>
    <scope>NUCLEOTIDE SEQUENCE</scope>
    <source>
        <strain evidence="2">HY135</strain>
    </source>
</reference>
<name>A0A016T3F0_9BILA</name>
<gene>
    <name evidence="1" type="primary">Acey_s0143.g2379</name>
    <name evidence="1" type="ORF">Y032_0143g2379</name>
</gene>
<dbReference type="AlphaFoldDB" id="A0A016T3F0"/>
<dbReference type="Proteomes" id="UP000024635">
    <property type="component" value="Unassembled WGS sequence"/>
</dbReference>
<evidence type="ECO:0000313" key="2">
    <source>
        <dbReference type="Proteomes" id="UP000024635"/>
    </source>
</evidence>
<dbReference type="OrthoDB" id="5821182at2759"/>
<keyword evidence="2" id="KW-1185">Reference proteome</keyword>
<proteinExistence type="predicted"/>
<protein>
    <submittedName>
        <fullName evidence="1">Uncharacterized protein</fullName>
    </submittedName>
</protein>
<comment type="caution">
    <text evidence="1">The sequence shown here is derived from an EMBL/GenBank/DDBJ whole genome shotgun (WGS) entry which is preliminary data.</text>
</comment>
<organism evidence="1 2">
    <name type="scientific">Ancylostoma ceylanicum</name>
    <dbReference type="NCBI Taxonomy" id="53326"/>
    <lineage>
        <taxon>Eukaryota</taxon>
        <taxon>Metazoa</taxon>
        <taxon>Ecdysozoa</taxon>
        <taxon>Nematoda</taxon>
        <taxon>Chromadorea</taxon>
        <taxon>Rhabditida</taxon>
        <taxon>Rhabditina</taxon>
        <taxon>Rhabditomorpha</taxon>
        <taxon>Strongyloidea</taxon>
        <taxon>Ancylostomatidae</taxon>
        <taxon>Ancylostomatinae</taxon>
        <taxon>Ancylostoma</taxon>
    </lineage>
</organism>
<evidence type="ECO:0000313" key="1">
    <source>
        <dbReference type="EMBL" id="EYB97089.1"/>
    </source>
</evidence>
<sequence length="68" mass="7224">MRGILLVAAVGAALPMATLTPKMVLTRKITQLVTGFLTDAQLSRAIDIAALDIHNGKRADEIMSGKFS</sequence>
<accession>A0A016T3F0</accession>
<dbReference type="EMBL" id="JARK01001479">
    <property type="protein sequence ID" value="EYB97089.1"/>
    <property type="molecule type" value="Genomic_DNA"/>
</dbReference>